<dbReference type="RefSeq" id="WP_095606021.1">
    <property type="nucleotide sequence ID" value="NZ_NSKE01000004.1"/>
</dbReference>
<dbReference type="AlphaFoldDB" id="A0A2A2GBA1"/>
<gene>
    <name evidence="3" type="ORF">CK503_06695</name>
</gene>
<dbReference type="GO" id="GO:0016810">
    <property type="term" value="F:hydrolase activity, acting on carbon-nitrogen (but not peptide) bonds"/>
    <property type="evidence" value="ECO:0007669"/>
    <property type="project" value="InterPro"/>
</dbReference>
<feature type="domain" description="Amidohydrolase-related" evidence="2">
    <location>
        <begin position="82"/>
        <end position="442"/>
    </location>
</feature>
<dbReference type="InterPro" id="IPR006680">
    <property type="entry name" value="Amidohydro-rel"/>
</dbReference>
<dbReference type="EMBL" id="NSKE01000004">
    <property type="protein sequence ID" value="PAU94480.1"/>
    <property type="molecule type" value="Genomic_DNA"/>
</dbReference>
<dbReference type="Proteomes" id="UP000218831">
    <property type="component" value="Unassembled WGS sequence"/>
</dbReference>
<dbReference type="InterPro" id="IPR051781">
    <property type="entry name" value="Metallo-dep_Hydrolase"/>
</dbReference>
<protein>
    <submittedName>
        <fullName evidence="3">Amidohydrolase</fullName>
    </submittedName>
</protein>
<name>A0A2A2GBA1_9BACT</name>
<keyword evidence="1" id="KW-0732">Signal</keyword>
<dbReference type="Pfam" id="PF01979">
    <property type="entry name" value="Amidohydro_1"/>
    <property type="match status" value="1"/>
</dbReference>
<feature type="chain" id="PRO_5012200770" evidence="1">
    <location>
        <begin position="25"/>
        <end position="482"/>
    </location>
</feature>
<keyword evidence="4" id="KW-1185">Reference proteome</keyword>
<dbReference type="Gene3D" id="2.30.40.10">
    <property type="entry name" value="Urease, subunit C, domain 1"/>
    <property type="match status" value="1"/>
</dbReference>
<dbReference type="PANTHER" id="PTHR43135">
    <property type="entry name" value="ALPHA-D-RIBOSE 1-METHYLPHOSPHONATE 5-TRIPHOSPHATE DIPHOSPHATASE"/>
    <property type="match status" value="1"/>
</dbReference>
<evidence type="ECO:0000259" key="2">
    <source>
        <dbReference type="Pfam" id="PF01979"/>
    </source>
</evidence>
<dbReference type="InterPro" id="IPR032466">
    <property type="entry name" value="Metal_Hydrolase"/>
</dbReference>
<proteinExistence type="predicted"/>
<dbReference type="Gene3D" id="3.20.20.140">
    <property type="entry name" value="Metal-dependent hydrolases"/>
    <property type="match status" value="1"/>
</dbReference>
<keyword evidence="3" id="KW-0378">Hydrolase</keyword>
<accession>A0A2A2GBA1</accession>
<evidence type="ECO:0000256" key="1">
    <source>
        <dbReference type="SAM" id="SignalP"/>
    </source>
</evidence>
<dbReference type="InterPro" id="IPR011059">
    <property type="entry name" value="Metal-dep_hydrolase_composite"/>
</dbReference>
<feature type="signal peptide" evidence="1">
    <location>
        <begin position="1"/>
        <end position="24"/>
    </location>
</feature>
<comment type="caution">
    <text evidence="3">The sequence shown here is derived from an EMBL/GenBank/DDBJ whole genome shotgun (WGS) entry which is preliminary data.</text>
</comment>
<dbReference type="PANTHER" id="PTHR43135:SF3">
    <property type="entry name" value="ALPHA-D-RIBOSE 1-METHYLPHOSPHONATE 5-TRIPHOSPHATE DIPHOSPHATASE"/>
    <property type="match status" value="1"/>
</dbReference>
<dbReference type="SUPFAM" id="SSF51338">
    <property type="entry name" value="Composite domain of metallo-dependent hydrolases"/>
    <property type="match status" value="1"/>
</dbReference>
<evidence type="ECO:0000313" key="4">
    <source>
        <dbReference type="Proteomes" id="UP000218831"/>
    </source>
</evidence>
<organism evidence="3 4">
    <name type="scientific">Fodinibius salipaludis</name>
    <dbReference type="NCBI Taxonomy" id="2032627"/>
    <lineage>
        <taxon>Bacteria</taxon>
        <taxon>Pseudomonadati</taxon>
        <taxon>Balneolota</taxon>
        <taxon>Balneolia</taxon>
        <taxon>Balneolales</taxon>
        <taxon>Balneolaceae</taxon>
        <taxon>Fodinibius</taxon>
    </lineage>
</organism>
<sequence>MDVFKRILISFTFVLFVLASSAWAQSDPVYIKGGSYFDVHTEQMVENEGILIRGGRFYRVGQPPARTKVGEYEIVELSQDEYVLPGIVDIHAHYRIDAFGSEELEEIDEFKYNALVYLANGVTSTFANGVYYPYMELAAKRLVNSGKWTGPRIWASGPYFGTARPDWQNFSKEEIYEQVDYWAALGVDGFKTKGGNPETVKHLVDRAHWHGLKVAGHLGSGYRNTTNSITAIDNGIDRVEHILGGFVLDSTKYAYPVWNKVDTTTTDFKKTVQYFIDHNVYFDGTIIAPVFFTTLKDGFDYWEDEQSLFTDYVRKQLPPREEQEASELMDGLYEAMKRSTKAFYEAGGGDLITLGTDAPSHGYYLAGFSAHREMHTMVMAGLPEQAALKAGTLNSAKALGKSSLLGSVETGKLADLYVVKGNPLEDITNTRNMQLVMKSGKVYNPQNLLEQVKGKIGPDNESKTESWFKYPELVEEADRIKK</sequence>
<evidence type="ECO:0000313" key="3">
    <source>
        <dbReference type="EMBL" id="PAU94480.1"/>
    </source>
</evidence>
<reference evidence="3 4" key="1">
    <citation type="submission" date="2017-08" db="EMBL/GenBank/DDBJ databases">
        <title>Aliifodinibius alkalisoli sp. nov., isolated from saline alkaline soil.</title>
        <authorList>
            <person name="Liu D."/>
            <person name="Zhang G."/>
        </authorList>
    </citation>
    <scope>NUCLEOTIDE SEQUENCE [LARGE SCALE GENOMIC DNA]</scope>
    <source>
        <strain evidence="3 4">WN023</strain>
    </source>
</reference>
<dbReference type="SUPFAM" id="SSF51556">
    <property type="entry name" value="Metallo-dependent hydrolases"/>
    <property type="match status" value="1"/>
</dbReference>
<dbReference type="OrthoDB" id="9797498at2"/>